<dbReference type="AlphaFoldDB" id="A0A0F9L562"/>
<reference evidence="1" key="1">
    <citation type="journal article" date="2015" name="Nature">
        <title>Complex archaea that bridge the gap between prokaryotes and eukaryotes.</title>
        <authorList>
            <person name="Spang A."/>
            <person name="Saw J.H."/>
            <person name="Jorgensen S.L."/>
            <person name="Zaremba-Niedzwiedzka K."/>
            <person name="Martijn J."/>
            <person name="Lind A.E."/>
            <person name="van Eijk R."/>
            <person name="Schleper C."/>
            <person name="Guy L."/>
            <person name="Ettema T.J."/>
        </authorList>
    </citation>
    <scope>NUCLEOTIDE SEQUENCE</scope>
</reference>
<organism evidence="1">
    <name type="scientific">marine sediment metagenome</name>
    <dbReference type="NCBI Taxonomy" id="412755"/>
    <lineage>
        <taxon>unclassified sequences</taxon>
        <taxon>metagenomes</taxon>
        <taxon>ecological metagenomes</taxon>
    </lineage>
</organism>
<evidence type="ECO:0000313" key="1">
    <source>
        <dbReference type="EMBL" id="KKM89969.1"/>
    </source>
</evidence>
<dbReference type="EMBL" id="LAZR01006739">
    <property type="protein sequence ID" value="KKM89969.1"/>
    <property type="molecule type" value="Genomic_DNA"/>
</dbReference>
<name>A0A0F9L562_9ZZZZ</name>
<gene>
    <name evidence="1" type="ORF">LCGC14_1243400</name>
</gene>
<proteinExistence type="predicted"/>
<comment type="caution">
    <text evidence="1">The sequence shown here is derived from an EMBL/GenBank/DDBJ whole genome shotgun (WGS) entry which is preliminary data.</text>
</comment>
<protein>
    <submittedName>
        <fullName evidence="1">Uncharacterized protein</fullName>
    </submittedName>
</protein>
<sequence length="305" mass="34374">MAAPKKSPPPCVGYYEVKDANCDGDPGGDSDLARRVCDWRAGCGAFKLHLDETGQSQSDYISVVEERVLDELGDPVIDGGTGEVMYREIGRARDGNKAFFRFCERLVREQAIEKQSPMVKQLTQLTAKRGQNREKKERLEAERGVPHRVVKRGPYLAWQERRAQLMSRFESFLEALLEQLGPERKKPRRRAALPGQLYLANSTGVCKYIAIYCRTSEGRDAPIVRVFFRPRVEAFNVQFPTSVEDLQAAIGKRYADKVGGPEPFKHGLFHSQIRSVNDGGLDTVIKIIAVLIRRENIVLAKLQNV</sequence>
<accession>A0A0F9L562</accession>